<gene>
    <name evidence="3" type="ORF">AAFF_G00216350</name>
</gene>
<accession>A0AAD7RGA5</accession>
<comment type="caution">
    <text evidence="3">The sequence shown here is derived from an EMBL/GenBank/DDBJ whole genome shotgun (WGS) entry which is preliminary data.</text>
</comment>
<dbReference type="PANTHER" id="PTHR16271:SF10">
    <property type="entry name" value="F-BOX ONLY PROTEIN 46"/>
    <property type="match status" value="1"/>
</dbReference>
<keyword evidence="4" id="KW-1185">Reference proteome</keyword>
<feature type="region of interest" description="Disordered" evidence="2">
    <location>
        <begin position="1"/>
        <end position="25"/>
    </location>
</feature>
<feature type="compositionally biased region" description="Acidic residues" evidence="2">
    <location>
        <begin position="1"/>
        <end position="10"/>
    </location>
</feature>
<sequence>MGGADEEGEEPVVVAEDSASPGDGPMLLDTWYAIKPGNTRAKIALFLAQQCSGVPGPLRPLKAKGARGGGDCTQAKRRRRSSSSSSSPSPPTAPTAPGPPPPG</sequence>
<protein>
    <submittedName>
        <fullName evidence="3">Uncharacterized protein</fullName>
    </submittedName>
</protein>
<dbReference type="PANTHER" id="PTHR16271">
    <property type="entry name" value="F-BOX ONLY PROTEIN 34/46 FAMILY MEMBER"/>
    <property type="match status" value="1"/>
</dbReference>
<name>A0AAD7RGA5_9TELE</name>
<proteinExistence type="predicted"/>
<evidence type="ECO:0000313" key="4">
    <source>
        <dbReference type="Proteomes" id="UP001221898"/>
    </source>
</evidence>
<reference evidence="3" key="1">
    <citation type="journal article" date="2023" name="Science">
        <title>Genome structures resolve the early diversification of teleost fishes.</title>
        <authorList>
            <person name="Parey E."/>
            <person name="Louis A."/>
            <person name="Montfort J."/>
            <person name="Bouchez O."/>
            <person name="Roques C."/>
            <person name="Iampietro C."/>
            <person name="Lluch J."/>
            <person name="Castinel A."/>
            <person name="Donnadieu C."/>
            <person name="Desvignes T."/>
            <person name="Floi Bucao C."/>
            <person name="Jouanno E."/>
            <person name="Wen M."/>
            <person name="Mejri S."/>
            <person name="Dirks R."/>
            <person name="Jansen H."/>
            <person name="Henkel C."/>
            <person name="Chen W.J."/>
            <person name="Zahm M."/>
            <person name="Cabau C."/>
            <person name="Klopp C."/>
            <person name="Thompson A.W."/>
            <person name="Robinson-Rechavi M."/>
            <person name="Braasch I."/>
            <person name="Lecointre G."/>
            <person name="Bobe J."/>
            <person name="Postlethwait J.H."/>
            <person name="Berthelot C."/>
            <person name="Roest Crollius H."/>
            <person name="Guiguen Y."/>
        </authorList>
    </citation>
    <scope>NUCLEOTIDE SEQUENCE</scope>
    <source>
        <strain evidence="3">NC1722</strain>
    </source>
</reference>
<feature type="region of interest" description="Disordered" evidence="2">
    <location>
        <begin position="54"/>
        <end position="103"/>
    </location>
</feature>
<feature type="compositionally biased region" description="Pro residues" evidence="2">
    <location>
        <begin position="88"/>
        <end position="103"/>
    </location>
</feature>
<dbReference type="AlphaFoldDB" id="A0AAD7RGA5"/>
<evidence type="ECO:0000256" key="1">
    <source>
        <dbReference type="ARBA" id="ARBA00022786"/>
    </source>
</evidence>
<evidence type="ECO:0000256" key="2">
    <source>
        <dbReference type="SAM" id="MobiDB-lite"/>
    </source>
</evidence>
<evidence type="ECO:0000313" key="3">
    <source>
        <dbReference type="EMBL" id="KAJ8383664.1"/>
    </source>
</evidence>
<dbReference type="Proteomes" id="UP001221898">
    <property type="component" value="Unassembled WGS sequence"/>
</dbReference>
<dbReference type="InterPro" id="IPR039594">
    <property type="entry name" value="FBXO34/46"/>
</dbReference>
<dbReference type="EMBL" id="JAINUG010000288">
    <property type="protein sequence ID" value="KAJ8383664.1"/>
    <property type="molecule type" value="Genomic_DNA"/>
</dbReference>
<keyword evidence="1" id="KW-0833">Ubl conjugation pathway</keyword>
<organism evidence="3 4">
    <name type="scientific">Aldrovandia affinis</name>
    <dbReference type="NCBI Taxonomy" id="143900"/>
    <lineage>
        <taxon>Eukaryota</taxon>
        <taxon>Metazoa</taxon>
        <taxon>Chordata</taxon>
        <taxon>Craniata</taxon>
        <taxon>Vertebrata</taxon>
        <taxon>Euteleostomi</taxon>
        <taxon>Actinopterygii</taxon>
        <taxon>Neopterygii</taxon>
        <taxon>Teleostei</taxon>
        <taxon>Notacanthiformes</taxon>
        <taxon>Halosauridae</taxon>
        <taxon>Aldrovandia</taxon>
    </lineage>
</organism>